<feature type="region of interest" description="Disordered" evidence="1">
    <location>
        <begin position="1"/>
        <end position="29"/>
    </location>
</feature>
<protein>
    <submittedName>
        <fullName evidence="2">Bacteriophage protein</fullName>
    </submittedName>
</protein>
<organism evidence="2 3">
    <name type="scientific">Longimycelium tulufanense</name>
    <dbReference type="NCBI Taxonomy" id="907463"/>
    <lineage>
        <taxon>Bacteria</taxon>
        <taxon>Bacillati</taxon>
        <taxon>Actinomycetota</taxon>
        <taxon>Actinomycetes</taxon>
        <taxon>Pseudonocardiales</taxon>
        <taxon>Pseudonocardiaceae</taxon>
        <taxon>Longimycelium</taxon>
    </lineage>
</organism>
<dbReference type="AlphaFoldDB" id="A0A8J3FV65"/>
<evidence type="ECO:0000313" key="2">
    <source>
        <dbReference type="EMBL" id="GGM55620.1"/>
    </source>
</evidence>
<keyword evidence="3" id="KW-1185">Reference proteome</keyword>
<proteinExistence type="predicted"/>
<gene>
    <name evidence="2" type="ORF">GCM10012275_28430</name>
</gene>
<accession>A0A8J3FV65</accession>
<dbReference type="SUPFAM" id="SSF56300">
    <property type="entry name" value="Metallo-dependent phosphatases"/>
    <property type="match status" value="1"/>
</dbReference>
<evidence type="ECO:0000313" key="3">
    <source>
        <dbReference type="Proteomes" id="UP000637578"/>
    </source>
</evidence>
<dbReference type="EMBL" id="BMMK01000011">
    <property type="protein sequence ID" value="GGM55620.1"/>
    <property type="molecule type" value="Genomic_DNA"/>
</dbReference>
<name>A0A8J3FV65_9PSEU</name>
<dbReference type="Proteomes" id="UP000637578">
    <property type="component" value="Unassembled WGS sequence"/>
</dbReference>
<reference evidence="2" key="2">
    <citation type="submission" date="2020-09" db="EMBL/GenBank/DDBJ databases">
        <authorList>
            <person name="Sun Q."/>
            <person name="Zhou Y."/>
        </authorList>
    </citation>
    <scope>NUCLEOTIDE SEQUENCE</scope>
    <source>
        <strain evidence="2">CGMCC 4.5737</strain>
    </source>
</reference>
<sequence length="398" mass="44038">MGNLADRLSQPTQPDAKRPRASAPKGFEPGVRYDATGPVEVTVQLDEIPEDEQHWRDEIQRVVPNLTIPSDKRVVLTQVRFWGDPGSPSVYCRFAIEDRDSGTSATLDVNDIVKVVKATRRKQTPRAAGTGRALVVAYADLQVGKVGSRGGSEKLVDRILAKLDALDEYTKQNPCDSAYLIDCGDCVESFENTPQQSFTNDLSFPEQLRLARRLFTEAATRLAARHSRVVCAGVPSNHGQWRRGKDRLGRPGDDYGLETLTAVADAFSLNPDVFGHVSFVVPDMWQETIALDVHGTILAVTHGHQVTRPERIPQWWAGQALGGQPAADADLLLTGHFHHLRVQPVGRSQHTGRSRWWIQAPTIDNGSDWYRLNRGEDSDPGLLVFTVDESGWDGLKVL</sequence>
<comment type="caution">
    <text evidence="2">The sequence shown here is derived from an EMBL/GenBank/DDBJ whole genome shotgun (WGS) entry which is preliminary data.</text>
</comment>
<reference evidence="2" key="1">
    <citation type="journal article" date="2014" name="Int. J. Syst. Evol. Microbiol.">
        <title>Complete genome sequence of Corynebacterium casei LMG S-19264T (=DSM 44701T), isolated from a smear-ripened cheese.</title>
        <authorList>
            <consortium name="US DOE Joint Genome Institute (JGI-PGF)"/>
            <person name="Walter F."/>
            <person name="Albersmeier A."/>
            <person name="Kalinowski J."/>
            <person name="Ruckert C."/>
        </authorList>
    </citation>
    <scope>NUCLEOTIDE SEQUENCE</scope>
    <source>
        <strain evidence="2">CGMCC 4.5737</strain>
    </source>
</reference>
<dbReference type="InterPro" id="IPR029052">
    <property type="entry name" value="Metallo-depent_PP-like"/>
</dbReference>
<evidence type="ECO:0000256" key="1">
    <source>
        <dbReference type="SAM" id="MobiDB-lite"/>
    </source>
</evidence>
<dbReference type="RefSeq" id="WP_189057782.1">
    <property type="nucleotide sequence ID" value="NZ_BMMK01000011.1"/>
</dbReference>